<evidence type="ECO:0000313" key="2">
    <source>
        <dbReference type="EMBL" id="EME42505.1"/>
    </source>
</evidence>
<sequence>MPATSLLKMATASAIRLVGQIDDLGRVPYHLARPILLKIQNPQQLRDLELANPEIAESDAEIWKNFIARDISDWEEKIVQPKNPSNWHKVYAKLYRAEQRKAEADEEALRKILQGETLKKATKETLFVAKVLPHKREINTGMVDGVPKGSSWGASKALTLKNSKTGKDMMAAIRRQTAQATKVKMHSQPLVRTTPSQQLNTAKRQIATAPVSMVQDIARTRKPLSVAPRELLPHEQALVRERQAAQHINRIIPATRKSAIQTVQRNRAVEAAAQKARAEKEAKLLALTQERPALAQPAKRFEFSPPPAPGDVARRTLPETVLPNDEKTMAELRGTKDFNPTGTPKAASPLAGQSTESSSKHAPESKTSVAQSISPQSSPAPPKIVRKRTAASIFAPAKKRKVWKAA</sequence>
<dbReference type="EMBL" id="KB446541">
    <property type="protein sequence ID" value="EME42505.1"/>
    <property type="molecule type" value="Genomic_DNA"/>
</dbReference>
<dbReference type="InterPro" id="IPR010684">
    <property type="entry name" value="RNA_pol_II_trans_fac_SIII_A"/>
</dbReference>
<dbReference type="eggNOG" id="ENOG502SQF2">
    <property type="taxonomic scope" value="Eukaryota"/>
</dbReference>
<dbReference type="PANTHER" id="PTHR15141:SF76">
    <property type="entry name" value="TRANSCRIPTION ELONGATION FACTOR B POLYPEPTIDE 3"/>
    <property type="match status" value="1"/>
</dbReference>
<gene>
    <name evidence="2" type="ORF">DOTSEDRAFT_73373</name>
</gene>
<dbReference type="OMA" id="FTASKGH"/>
<dbReference type="STRING" id="675120.N1PLS4"/>
<keyword evidence="3" id="KW-1185">Reference proteome</keyword>
<dbReference type="OrthoDB" id="21513at2759"/>
<name>N1PLS4_DOTSN</name>
<dbReference type="GO" id="GO:0070449">
    <property type="term" value="C:elongin complex"/>
    <property type="evidence" value="ECO:0007669"/>
    <property type="project" value="InterPro"/>
</dbReference>
<protein>
    <recommendedName>
        <fullName evidence="4">RNA polymerase II transcription factor SIII subunit A</fullName>
    </recommendedName>
</protein>
<dbReference type="PANTHER" id="PTHR15141">
    <property type="entry name" value="TRANSCRIPTION ELONGATION FACTOR B POLYPEPTIDE 3"/>
    <property type="match status" value="1"/>
</dbReference>
<accession>N1PLS4</accession>
<reference evidence="2 3" key="2">
    <citation type="journal article" date="2012" name="PLoS Pathog.">
        <title>Diverse lifestyles and strategies of plant pathogenesis encoded in the genomes of eighteen Dothideomycetes fungi.</title>
        <authorList>
            <person name="Ohm R.A."/>
            <person name="Feau N."/>
            <person name="Henrissat B."/>
            <person name="Schoch C.L."/>
            <person name="Horwitz B.A."/>
            <person name="Barry K.W."/>
            <person name="Condon B.J."/>
            <person name="Copeland A.C."/>
            <person name="Dhillon B."/>
            <person name="Glaser F."/>
            <person name="Hesse C.N."/>
            <person name="Kosti I."/>
            <person name="LaButti K."/>
            <person name="Lindquist E.A."/>
            <person name="Lucas S."/>
            <person name="Salamov A.A."/>
            <person name="Bradshaw R.E."/>
            <person name="Ciuffetti L."/>
            <person name="Hamelin R.C."/>
            <person name="Kema G.H.J."/>
            <person name="Lawrence C."/>
            <person name="Scott J.A."/>
            <person name="Spatafora J.W."/>
            <person name="Turgeon B.G."/>
            <person name="de Wit P.J.G.M."/>
            <person name="Zhong S."/>
            <person name="Goodwin S.B."/>
            <person name="Grigoriev I.V."/>
        </authorList>
    </citation>
    <scope>NUCLEOTIDE SEQUENCE [LARGE SCALE GENOMIC DNA]</scope>
    <source>
        <strain evidence="3">NZE10 / CBS 128990</strain>
    </source>
</reference>
<dbReference type="Gene3D" id="6.10.250.3180">
    <property type="match status" value="1"/>
</dbReference>
<organism evidence="2 3">
    <name type="scientific">Dothistroma septosporum (strain NZE10 / CBS 128990)</name>
    <name type="common">Red band needle blight fungus</name>
    <name type="synonym">Mycosphaerella pini</name>
    <dbReference type="NCBI Taxonomy" id="675120"/>
    <lineage>
        <taxon>Eukaryota</taxon>
        <taxon>Fungi</taxon>
        <taxon>Dikarya</taxon>
        <taxon>Ascomycota</taxon>
        <taxon>Pezizomycotina</taxon>
        <taxon>Dothideomycetes</taxon>
        <taxon>Dothideomycetidae</taxon>
        <taxon>Mycosphaerellales</taxon>
        <taxon>Mycosphaerellaceae</taxon>
        <taxon>Dothistroma</taxon>
    </lineage>
</organism>
<dbReference type="InterPro" id="IPR051870">
    <property type="entry name" value="Elongin-A_domain"/>
</dbReference>
<evidence type="ECO:0000256" key="1">
    <source>
        <dbReference type="SAM" id="MobiDB-lite"/>
    </source>
</evidence>
<dbReference type="AlphaFoldDB" id="N1PLS4"/>
<evidence type="ECO:0000313" key="3">
    <source>
        <dbReference type="Proteomes" id="UP000016933"/>
    </source>
</evidence>
<dbReference type="Proteomes" id="UP000016933">
    <property type="component" value="Unassembled WGS sequence"/>
</dbReference>
<feature type="compositionally biased region" description="Basic residues" evidence="1">
    <location>
        <begin position="397"/>
        <end position="406"/>
    </location>
</feature>
<reference evidence="3" key="1">
    <citation type="journal article" date="2012" name="PLoS Genet.">
        <title>The genomes of the fungal plant pathogens Cladosporium fulvum and Dothistroma septosporum reveal adaptation to different hosts and lifestyles but also signatures of common ancestry.</title>
        <authorList>
            <person name="de Wit P.J.G.M."/>
            <person name="van der Burgt A."/>
            <person name="Oekmen B."/>
            <person name="Stergiopoulos I."/>
            <person name="Abd-Elsalam K.A."/>
            <person name="Aerts A.L."/>
            <person name="Bahkali A.H."/>
            <person name="Beenen H.G."/>
            <person name="Chettri P."/>
            <person name="Cox M.P."/>
            <person name="Datema E."/>
            <person name="de Vries R.P."/>
            <person name="Dhillon B."/>
            <person name="Ganley A.R."/>
            <person name="Griffiths S.A."/>
            <person name="Guo Y."/>
            <person name="Hamelin R.C."/>
            <person name="Henrissat B."/>
            <person name="Kabir M.S."/>
            <person name="Jashni M.K."/>
            <person name="Kema G."/>
            <person name="Klaubauf S."/>
            <person name="Lapidus A."/>
            <person name="Levasseur A."/>
            <person name="Lindquist E."/>
            <person name="Mehrabi R."/>
            <person name="Ohm R.A."/>
            <person name="Owen T.J."/>
            <person name="Salamov A."/>
            <person name="Schwelm A."/>
            <person name="Schijlen E."/>
            <person name="Sun H."/>
            <person name="van den Burg H.A."/>
            <person name="van Ham R.C.H.J."/>
            <person name="Zhang S."/>
            <person name="Goodwin S.B."/>
            <person name="Grigoriev I.V."/>
            <person name="Collemare J."/>
            <person name="Bradshaw R.E."/>
        </authorList>
    </citation>
    <scope>NUCLEOTIDE SEQUENCE [LARGE SCALE GENOMIC DNA]</scope>
    <source>
        <strain evidence="3">NZE10 / CBS 128990</strain>
    </source>
</reference>
<feature type="region of interest" description="Disordered" evidence="1">
    <location>
        <begin position="296"/>
        <end position="406"/>
    </location>
</feature>
<proteinExistence type="predicted"/>
<evidence type="ECO:0008006" key="4">
    <source>
        <dbReference type="Google" id="ProtNLM"/>
    </source>
</evidence>
<dbReference type="HOGENOM" id="CLU_048904_1_1_1"/>
<dbReference type="Pfam" id="PF06881">
    <property type="entry name" value="Elongin_A"/>
    <property type="match status" value="1"/>
</dbReference>
<feature type="compositionally biased region" description="Basic and acidic residues" evidence="1">
    <location>
        <begin position="324"/>
        <end position="336"/>
    </location>
</feature>
<dbReference type="GO" id="GO:0006368">
    <property type="term" value="P:transcription elongation by RNA polymerase II"/>
    <property type="evidence" value="ECO:0007669"/>
    <property type="project" value="InterPro"/>
</dbReference>